<dbReference type="AlphaFoldDB" id="A0A645HG92"/>
<dbReference type="EMBL" id="VSSQ01092567">
    <property type="protein sequence ID" value="MPN37740.1"/>
    <property type="molecule type" value="Genomic_DNA"/>
</dbReference>
<name>A0A645HG92_9ZZZZ</name>
<comment type="caution">
    <text evidence="1">The sequence shown here is derived from an EMBL/GenBank/DDBJ whole genome shotgun (WGS) entry which is preliminary data.</text>
</comment>
<protein>
    <submittedName>
        <fullName evidence="1">Uncharacterized protein</fullName>
    </submittedName>
</protein>
<evidence type="ECO:0000313" key="1">
    <source>
        <dbReference type="EMBL" id="MPN37740.1"/>
    </source>
</evidence>
<sequence>MHDGHQIHERVVRHALVQALVHRDGTYGIHDQRVAIGRGAHHGFGADVATATGLVVDDERLAQLVAQLLRHGACQQIGRATSGEGDHDLDGFGRPLVLSVGNAVQRHACAGQQRGLEAAA</sequence>
<reference evidence="1" key="1">
    <citation type="submission" date="2019-08" db="EMBL/GenBank/DDBJ databases">
        <authorList>
            <person name="Kucharzyk K."/>
            <person name="Murdoch R.W."/>
            <person name="Higgins S."/>
            <person name="Loffler F."/>
        </authorList>
    </citation>
    <scope>NUCLEOTIDE SEQUENCE</scope>
</reference>
<accession>A0A645HG92</accession>
<proteinExistence type="predicted"/>
<gene>
    <name evidence="1" type="ORF">SDC9_185261</name>
</gene>
<organism evidence="1">
    <name type="scientific">bioreactor metagenome</name>
    <dbReference type="NCBI Taxonomy" id="1076179"/>
    <lineage>
        <taxon>unclassified sequences</taxon>
        <taxon>metagenomes</taxon>
        <taxon>ecological metagenomes</taxon>
    </lineage>
</organism>